<evidence type="ECO:0000259" key="14">
    <source>
        <dbReference type="PROSITE" id="PS51846"/>
    </source>
</evidence>
<accession>A0A7Y0LZR4</accession>
<evidence type="ECO:0000256" key="5">
    <source>
        <dbReference type="ARBA" id="ARBA00022737"/>
    </source>
</evidence>
<dbReference type="SUPFAM" id="SSF54631">
    <property type="entry name" value="CBS-domain pair"/>
    <property type="match status" value="1"/>
</dbReference>
<dbReference type="InterPro" id="IPR000644">
    <property type="entry name" value="CBS_dom"/>
</dbReference>
<dbReference type="InterPro" id="IPR046342">
    <property type="entry name" value="CBS_dom_sf"/>
</dbReference>
<dbReference type="InterPro" id="IPR002550">
    <property type="entry name" value="CNNM"/>
</dbReference>
<dbReference type="PROSITE" id="PS51846">
    <property type="entry name" value="CNNM"/>
    <property type="match status" value="1"/>
</dbReference>
<evidence type="ECO:0000256" key="1">
    <source>
        <dbReference type="ARBA" id="ARBA00004651"/>
    </source>
</evidence>
<feature type="region of interest" description="Disordered" evidence="11">
    <location>
        <begin position="422"/>
        <end position="446"/>
    </location>
</feature>
<evidence type="ECO:0000256" key="12">
    <source>
        <dbReference type="SAM" id="Phobius"/>
    </source>
</evidence>
<dbReference type="InterPro" id="IPR051676">
    <property type="entry name" value="UPF0053_domain"/>
</dbReference>
<name>A0A7Y0LZR4_CELFI</name>
<proteinExistence type="inferred from homology"/>
<dbReference type="PANTHER" id="PTHR43099:SF5">
    <property type="entry name" value="HLYC_CORC FAMILY TRANSPORTER"/>
    <property type="match status" value="1"/>
</dbReference>
<dbReference type="PROSITE" id="PS51371">
    <property type="entry name" value="CBS"/>
    <property type="match status" value="1"/>
</dbReference>
<dbReference type="Gene3D" id="3.30.465.10">
    <property type="match status" value="1"/>
</dbReference>
<dbReference type="GO" id="GO:0050660">
    <property type="term" value="F:flavin adenine dinucleotide binding"/>
    <property type="evidence" value="ECO:0007669"/>
    <property type="project" value="InterPro"/>
</dbReference>
<comment type="similarity">
    <text evidence="2">Belongs to the UPF0053 family.</text>
</comment>
<feature type="domain" description="CNNM transmembrane" evidence="14">
    <location>
        <begin position="1"/>
        <end position="203"/>
    </location>
</feature>
<feature type="compositionally biased region" description="Polar residues" evidence="11">
    <location>
        <begin position="432"/>
        <end position="446"/>
    </location>
</feature>
<dbReference type="InterPro" id="IPR044751">
    <property type="entry name" value="Ion_transp-like_CBS"/>
</dbReference>
<feature type="transmembrane region" description="Helical" evidence="12">
    <location>
        <begin position="6"/>
        <end position="30"/>
    </location>
</feature>
<dbReference type="PANTHER" id="PTHR43099">
    <property type="entry name" value="UPF0053 PROTEIN YRKA"/>
    <property type="match status" value="1"/>
</dbReference>
<keyword evidence="16" id="KW-1185">Reference proteome</keyword>
<feature type="transmembrane region" description="Helical" evidence="12">
    <location>
        <begin position="100"/>
        <end position="124"/>
    </location>
</feature>
<dbReference type="EMBL" id="JABCJJ010000027">
    <property type="protein sequence ID" value="NMR21222.1"/>
    <property type="molecule type" value="Genomic_DNA"/>
</dbReference>
<evidence type="ECO:0000256" key="4">
    <source>
        <dbReference type="ARBA" id="ARBA00022692"/>
    </source>
</evidence>
<dbReference type="InterPro" id="IPR036318">
    <property type="entry name" value="FAD-bd_PCMH-like_sf"/>
</dbReference>
<dbReference type="Pfam" id="PF01595">
    <property type="entry name" value="CNNM"/>
    <property type="match status" value="1"/>
</dbReference>
<keyword evidence="6 10" id="KW-1133">Transmembrane helix</keyword>
<evidence type="ECO:0000256" key="3">
    <source>
        <dbReference type="ARBA" id="ARBA00022475"/>
    </source>
</evidence>
<protein>
    <submittedName>
        <fullName evidence="15">HlyC/CorC family transporter</fullName>
    </submittedName>
</protein>
<sequence length="446" mass="47999">MDQDTLFNIGLVLLFILVGGVFAGTEIALVSLRESQINRLENRGSRGARVASVARDPNRFLAAVQIGVTVAGFFSAAYGASTLAPDFVPVLEGAGLSTGLAQAISLIGLTLVIAYLSLVLGELVPKRFALQRSQGVALLVGPALDRFATLMRPVVWMLSISTNAVVRLLGGDPTAKSEAMTEEELRDIVVAHEGLSEDERRIVGDVFDAADRSLSEVMRPRGEVTFMDGDTPVSQALETVRSRPYSRYPVIGEDFDDVIGLLHVRDLLDAAPTTPVRDLTRAVLHLPSTAHLLPTLSQMRREGRHLAVVLDEYGGTDGIVTLEDLVEELIGDIRDEYDAVEPTLAPSTDGTMTVDAGLTIEHFADRTGVELEDGPYETAAGYVISRLGRVARVGDTVTVADHELVVTETDGNRLLRLQVIPPEQMNPDTDAEATNQDTNNGQPPEA</sequence>
<keyword evidence="8 10" id="KW-0472">Membrane</keyword>
<dbReference type="SUPFAM" id="SSF56176">
    <property type="entry name" value="FAD-binding/transporter-associated domain-like"/>
    <property type="match status" value="1"/>
</dbReference>
<evidence type="ECO:0000256" key="8">
    <source>
        <dbReference type="ARBA" id="ARBA00023136"/>
    </source>
</evidence>
<evidence type="ECO:0000256" key="6">
    <source>
        <dbReference type="ARBA" id="ARBA00022989"/>
    </source>
</evidence>
<reference evidence="15 16" key="1">
    <citation type="submission" date="2020-04" db="EMBL/GenBank/DDBJ databases">
        <title>Sequencing and Assembly of C. fimi.</title>
        <authorList>
            <person name="Ramsey A.R."/>
        </authorList>
    </citation>
    <scope>NUCLEOTIDE SEQUENCE [LARGE SCALE GENOMIC DNA]</scope>
    <source>
        <strain evidence="15 16">SB</strain>
    </source>
</reference>
<keyword evidence="4 10" id="KW-0812">Transmembrane</keyword>
<dbReference type="Gene3D" id="3.10.580.10">
    <property type="entry name" value="CBS-domain"/>
    <property type="match status" value="1"/>
</dbReference>
<dbReference type="Pfam" id="PF03471">
    <property type="entry name" value="CorC_HlyC"/>
    <property type="match status" value="1"/>
</dbReference>
<dbReference type="GO" id="GO:0005886">
    <property type="term" value="C:plasma membrane"/>
    <property type="evidence" value="ECO:0007669"/>
    <property type="project" value="UniProtKB-SubCell"/>
</dbReference>
<dbReference type="InterPro" id="IPR005170">
    <property type="entry name" value="Transptr-assoc_dom"/>
</dbReference>
<dbReference type="SMART" id="SM01091">
    <property type="entry name" value="CorC_HlyC"/>
    <property type="match status" value="1"/>
</dbReference>
<dbReference type="Proteomes" id="UP000562124">
    <property type="component" value="Unassembled WGS sequence"/>
</dbReference>
<evidence type="ECO:0000256" key="2">
    <source>
        <dbReference type="ARBA" id="ARBA00006337"/>
    </source>
</evidence>
<dbReference type="FunFam" id="3.10.580.10:FF:000002">
    <property type="entry name" value="Magnesium/cobalt efflux protein CorC"/>
    <property type="match status" value="1"/>
</dbReference>
<evidence type="ECO:0000259" key="13">
    <source>
        <dbReference type="PROSITE" id="PS51371"/>
    </source>
</evidence>
<dbReference type="RefSeq" id="WP_169325594.1">
    <property type="nucleotide sequence ID" value="NZ_JABCJJ010000027.1"/>
</dbReference>
<dbReference type="InterPro" id="IPR016169">
    <property type="entry name" value="FAD-bd_PCMH_sub2"/>
</dbReference>
<dbReference type="AlphaFoldDB" id="A0A7Y0LZR4"/>
<keyword evidence="5" id="KW-0677">Repeat</keyword>
<organism evidence="15 16">
    <name type="scientific">Cellulomonas fimi</name>
    <dbReference type="NCBI Taxonomy" id="1708"/>
    <lineage>
        <taxon>Bacteria</taxon>
        <taxon>Bacillati</taxon>
        <taxon>Actinomycetota</taxon>
        <taxon>Actinomycetes</taxon>
        <taxon>Micrococcales</taxon>
        <taxon>Cellulomonadaceae</taxon>
        <taxon>Cellulomonas</taxon>
    </lineage>
</organism>
<evidence type="ECO:0000313" key="16">
    <source>
        <dbReference type="Proteomes" id="UP000562124"/>
    </source>
</evidence>
<evidence type="ECO:0000256" key="11">
    <source>
        <dbReference type="SAM" id="MobiDB-lite"/>
    </source>
</evidence>
<feature type="domain" description="CBS" evidence="13">
    <location>
        <begin position="218"/>
        <end position="279"/>
    </location>
</feature>
<evidence type="ECO:0000256" key="9">
    <source>
        <dbReference type="PROSITE-ProRule" id="PRU00703"/>
    </source>
</evidence>
<comment type="caution">
    <text evidence="15">The sequence shown here is derived from an EMBL/GenBank/DDBJ whole genome shotgun (WGS) entry which is preliminary data.</text>
</comment>
<dbReference type="Pfam" id="PF00571">
    <property type="entry name" value="CBS"/>
    <property type="match status" value="2"/>
</dbReference>
<comment type="subcellular location">
    <subcellularLocation>
        <location evidence="1">Cell membrane</location>
        <topology evidence="1">Multi-pass membrane protein</topology>
    </subcellularLocation>
</comment>
<keyword evidence="3" id="KW-1003">Cell membrane</keyword>
<evidence type="ECO:0000256" key="10">
    <source>
        <dbReference type="PROSITE-ProRule" id="PRU01193"/>
    </source>
</evidence>
<evidence type="ECO:0000256" key="7">
    <source>
        <dbReference type="ARBA" id="ARBA00023122"/>
    </source>
</evidence>
<feature type="transmembrane region" description="Helical" evidence="12">
    <location>
        <begin position="60"/>
        <end position="80"/>
    </location>
</feature>
<keyword evidence="7 9" id="KW-0129">CBS domain</keyword>
<dbReference type="CDD" id="cd04590">
    <property type="entry name" value="CBS_pair_CorC_HlyC_assoc"/>
    <property type="match status" value="1"/>
</dbReference>
<evidence type="ECO:0000313" key="15">
    <source>
        <dbReference type="EMBL" id="NMR21222.1"/>
    </source>
</evidence>
<gene>
    <name evidence="15" type="ORF">HIR71_13530</name>
</gene>